<keyword evidence="1" id="KW-0175">Coiled coil</keyword>
<dbReference type="STRING" id="436907.A7TJ29"/>
<dbReference type="EMBL" id="DS480399">
    <property type="protein sequence ID" value="EDO17728.1"/>
    <property type="molecule type" value="Genomic_DNA"/>
</dbReference>
<dbReference type="Proteomes" id="UP000000267">
    <property type="component" value="Unassembled WGS sequence"/>
</dbReference>
<evidence type="ECO:0000313" key="2">
    <source>
        <dbReference type="EMBL" id="EDO17728.1"/>
    </source>
</evidence>
<name>A7TJ29_VANPO</name>
<gene>
    <name evidence="2" type="ORF">Kpol_1033p33</name>
</gene>
<evidence type="ECO:0000256" key="1">
    <source>
        <dbReference type="SAM" id="Coils"/>
    </source>
</evidence>
<reference evidence="2 3" key="1">
    <citation type="journal article" date="2007" name="Proc. Natl. Acad. Sci. U.S.A.">
        <title>Independent sorting-out of thousands of duplicated gene pairs in two yeast species descended from a whole-genome duplication.</title>
        <authorList>
            <person name="Scannell D.R."/>
            <person name="Frank A.C."/>
            <person name="Conant G.C."/>
            <person name="Byrne K.P."/>
            <person name="Woolfit M."/>
            <person name="Wolfe K.H."/>
        </authorList>
    </citation>
    <scope>NUCLEOTIDE SEQUENCE [LARGE SCALE GENOMIC DNA]</scope>
    <source>
        <strain evidence="3">ATCC 22028 / DSM 70294 / BCRC 21397 / CBS 2163 / NBRC 10782 / NRRL Y-8283 / UCD 57-17</strain>
    </source>
</reference>
<dbReference type="OMA" id="AKMQMFE"/>
<proteinExistence type="predicted"/>
<dbReference type="HOGENOM" id="CLU_471887_0_0_1"/>
<feature type="coiled-coil region" evidence="1">
    <location>
        <begin position="547"/>
        <end position="574"/>
    </location>
</feature>
<accession>A7TJ29</accession>
<keyword evidence="3" id="KW-1185">Reference proteome</keyword>
<feature type="coiled-coil region" evidence="1">
    <location>
        <begin position="408"/>
        <end position="442"/>
    </location>
</feature>
<dbReference type="GeneID" id="5545972"/>
<feature type="coiled-coil region" evidence="1">
    <location>
        <begin position="475"/>
        <end position="502"/>
    </location>
</feature>
<dbReference type="RefSeq" id="XP_001645586.1">
    <property type="nucleotide sequence ID" value="XM_001645536.1"/>
</dbReference>
<dbReference type="eggNOG" id="KOG1836">
    <property type="taxonomic scope" value="Eukaryota"/>
</dbReference>
<dbReference type="AlphaFoldDB" id="A7TJ29"/>
<evidence type="ECO:0000313" key="3">
    <source>
        <dbReference type="Proteomes" id="UP000000267"/>
    </source>
</evidence>
<dbReference type="InParanoid" id="A7TJ29"/>
<sequence length="578" mass="68828">MISIPCLVHRTVLKQDIDQLEFTKMSELIDRSKNFERILDLDIDKELLIKELESKLNVISNEFEIERIQLKDQINLVQEKYLTVNKELESNNSTVKYLYDTNKKLENNIVKLREEHQDEIEEKNTFIAELEKTVEARENELDDLESDLQEQIDDLKDENTEFQNKLKIYKNKIKEYKHEINCKENEIHNLKSEREFNAEEVEQKTETNQDNISELQRQNELYLKENKELIETKLKHMKTIDDLNYLKESNNFWRLECDRLQVQVKDIKKLKNEIKEKQLESNKLRKVLTQWEIFEQQLQKSPNEIISEWRSFETERAFLNNQLSEANAKNSKANEEYKNLKDENNKNLENIKQLEGELNSSRLTNVTERKEKKLLSHEASMLRTQAEEMFGMLQNTINNKFPEVESKLKSIEEDTKQSEALIQSYKEEIESIKKEYESLESTEFTSTKKRKLEESVEPTILKEEKVVDNSKKLELMKAKEKIEVLETKLAKLKEFQDQEEQTKPERDVDISNVATQTMMSKNRELLRSISNMNNNNNNNSPVPRHIFDTLYSELKEMERKLIQKMNEITELKQKNSTP</sequence>
<feature type="coiled-coil region" evidence="1">
    <location>
        <begin position="49"/>
        <end position="232"/>
    </location>
</feature>
<dbReference type="KEGG" id="vpo:Kpol_1033p33"/>
<organism evidence="3">
    <name type="scientific">Vanderwaltozyma polyspora (strain ATCC 22028 / DSM 70294 / BCRC 21397 / CBS 2163 / NBRC 10782 / NRRL Y-8283 / UCD 57-17)</name>
    <name type="common">Kluyveromyces polysporus</name>
    <dbReference type="NCBI Taxonomy" id="436907"/>
    <lineage>
        <taxon>Eukaryota</taxon>
        <taxon>Fungi</taxon>
        <taxon>Dikarya</taxon>
        <taxon>Ascomycota</taxon>
        <taxon>Saccharomycotina</taxon>
        <taxon>Saccharomycetes</taxon>
        <taxon>Saccharomycetales</taxon>
        <taxon>Saccharomycetaceae</taxon>
        <taxon>Vanderwaltozyma</taxon>
    </lineage>
</organism>
<protein>
    <submittedName>
        <fullName evidence="2">Uncharacterized protein</fullName>
    </submittedName>
</protein>
<feature type="coiled-coil region" evidence="1">
    <location>
        <begin position="316"/>
        <end position="357"/>
    </location>
</feature>
<feature type="coiled-coil region" evidence="1">
    <location>
        <begin position="257"/>
        <end position="287"/>
    </location>
</feature>